<reference evidence="3" key="1">
    <citation type="submission" date="2016-10" db="EMBL/GenBank/DDBJ databases">
        <authorList>
            <person name="Varghese N."/>
            <person name="Submissions S."/>
        </authorList>
    </citation>
    <scope>NUCLEOTIDE SEQUENCE [LARGE SCALE GENOMIC DNA]</scope>
    <source>
        <strain evidence="3">DSM 3695</strain>
    </source>
</reference>
<dbReference type="AlphaFoldDB" id="A0A1I0PL94"/>
<dbReference type="Proteomes" id="UP000199310">
    <property type="component" value="Unassembled WGS sequence"/>
</dbReference>
<accession>A0A1I0PL94</accession>
<organism evidence="2 3">
    <name type="scientific">Chitinophaga arvensicola</name>
    <dbReference type="NCBI Taxonomy" id="29529"/>
    <lineage>
        <taxon>Bacteria</taxon>
        <taxon>Pseudomonadati</taxon>
        <taxon>Bacteroidota</taxon>
        <taxon>Chitinophagia</taxon>
        <taxon>Chitinophagales</taxon>
        <taxon>Chitinophagaceae</taxon>
        <taxon>Chitinophaga</taxon>
    </lineage>
</organism>
<dbReference type="STRING" id="29529.SAMN04488122_0850"/>
<feature type="region of interest" description="Disordered" evidence="1">
    <location>
        <begin position="77"/>
        <end position="102"/>
    </location>
</feature>
<protein>
    <submittedName>
        <fullName evidence="2">Uncharacterized protein</fullName>
    </submittedName>
</protein>
<evidence type="ECO:0000313" key="3">
    <source>
        <dbReference type="Proteomes" id="UP000199310"/>
    </source>
</evidence>
<evidence type="ECO:0000256" key="1">
    <source>
        <dbReference type="SAM" id="MobiDB-lite"/>
    </source>
</evidence>
<keyword evidence="3" id="KW-1185">Reference proteome</keyword>
<proteinExistence type="predicted"/>
<evidence type="ECO:0000313" key="2">
    <source>
        <dbReference type="EMBL" id="SEW15180.1"/>
    </source>
</evidence>
<gene>
    <name evidence="2" type="ORF">SAMN04488122_0850</name>
</gene>
<dbReference type="RefSeq" id="WP_089890985.1">
    <property type="nucleotide sequence ID" value="NZ_FOJG01000001.1"/>
</dbReference>
<dbReference type="EMBL" id="FOJG01000001">
    <property type="protein sequence ID" value="SEW15180.1"/>
    <property type="molecule type" value="Genomic_DNA"/>
</dbReference>
<sequence>MKKDSAKIFGYLEYQLCLTGGDPVMAIPVPVSSKEEADKMRKIKIKQNTKTISHSGFRVLSPDKRKVLHDYEGTQELTLPTGKKPQRTVVRGEKNRKQRPSI</sequence>
<name>A0A1I0PL94_9BACT</name>